<keyword evidence="3" id="KW-1185">Reference proteome</keyword>
<name>A0A5B7J2D2_PORTR</name>
<proteinExistence type="predicted"/>
<dbReference type="EMBL" id="VSRR010075623">
    <property type="protein sequence ID" value="MPC87797.1"/>
    <property type="molecule type" value="Genomic_DNA"/>
</dbReference>
<comment type="caution">
    <text evidence="2">The sequence shown here is derived from an EMBL/GenBank/DDBJ whole genome shotgun (WGS) entry which is preliminary data.</text>
</comment>
<dbReference type="AlphaFoldDB" id="A0A5B7J2D2"/>
<protein>
    <submittedName>
        <fullName evidence="2">Uncharacterized protein</fullName>
    </submittedName>
</protein>
<feature type="compositionally biased region" description="Pro residues" evidence="1">
    <location>
        <begin position="80"/>
        <end position="95"/>
    </location>
</feature>
<evidence type="ECO:0000256" key="1">
    <source>
        <dbReference type="SAM" id="MobiDB-lite"/>
    </source>
</evidence>
<evidence type="ECO:0000313" key="3">
    <source>
        <dbReference type="Proteomes" id="UP000324222"/>
    </source>
</evidence>
<feature type="region of interest" description="Disordered" evidence="1">
    <location>
        <begin position="80"/>
        <end position="99"/>
    </location>
</feature>
<evidence type="ECO:0000313" key="2">
    <source>
        <dbReference type="EMBL" id="MPC87797.1"/>
    </source>
</evidence>
<reference evidence="2 3" key="1">
    <citation type="submission" date="2019-05" db="EMBL/GenBank/DDBJ databases">
        <title>Another draft genome of Portunus trituberculatus and its Hox gene families provides insights of decapod evolution.</title>
        <authorList>
            <person name="Jeong J.-H."/>
            <person name="Song I."/>
            <person name="Kim S."/>
            <person name="Choi T."/>
            <person name="Kim D."/>
            <person name="Ryu S."/>
            <person name="Kim W."/>
        </authorList>
    </citation>
    <scope>NUCLEOTIDE SEQUENCE [LARGE SCALE GENOMIC DNA]</scope>
    <source>
        <tissue evidence="2">Muscle</tissue>
    </source>
</reference>
<dbReference type="Proteomes" id="UP000324222">
    <property type="component" value="Unassembled WGS sequence"/>
</dbReference>
<accession>A0A5B7J2D2</accession>
<feature type="compositionally biased region" description="Pro residues" evidence="1">
    <location>
        <begin position="115"/>
        <end position="126"/>
    </location>
</feature>
<organism evidence="2 3">
    <name type="scientific">Portunus trituberculatus</name>
    <name type="common">Swimming crab</name>
    <name type="synonym">Neptunus trituberculatus</name>
    <dbReference type="NCBI Taxonomy" id="210409"/>
    <lineage>
        <taxon>Eukaryota</taxon>
        <taxon>Metazoa</taxon>
        <taxon>Ecdysozoa</taxon>
        <taxon>Arthropoda</taxon>
        <taxon>Crustacea</taxon>
        <taxon>Multicrustacea</taxon>
        <taxon>Malacostraca</taxon>
        <taxon>Eumalacostraca</taxon>
        <taxon>Eucarida</taxon>
        <taxon>Decapoda</taxon>
        <taxon>Pleocyemata</taxon>
        <taxon>Brachyura</taxon>
        <taxon>Eubrachyura</taxon>
        <taxon>Portunoidea</taxon>
        <taxon>Portunidae</taxon>
        <taxon>Portuninae</taxon>
        <taxon>Portunus</taxon>
    </lineage>
</organism>
<sequence>MSSAIFFTLLSFSYANIRRTNVPSFLFCSSRLSCPFSFFVSPHRTSSTLSLQAITATTTITFPSLFLSVCLDELLLPPAPPLPPPPPPSPSPTPPHFTHISYHQTNNVYGDPLTPWHPPTSHPPPSSIFTATDPLNRHHHHYTTS</sequence>
<feature type="region of interest" description="Disordered" evidence="1">
    <location>
        <begin position="112"/>
        <end position="135"/>
    </location>
</feature>
<gene>
    <name evidence="2" type="ORF">E2C01_082671</name>
</gene>